<dbReference type="OMA" id="CHEFDAV"/>
<feature type="compositionally biased region" description="Polar residues" evidence="1">
    <location>
        <begin position="583"/>
        <end position="602"/>
    </location>
</feature>
<protein>
    <submittedName>
        <fullName evidence="4">Apple domain-containing protein</fullName>
    </submittedName>
</protein>
<feature type="region of interest" description="Disordered" evidence="1">
    <location>
        <begin position="295"/>
        <end position="326"/>
    </location>
</feature>
<evidence type="ECO:0000313" key="2">
    <source>
        <dbReference type="EMBL" id="VDN08363.1"/>
    </source>
</evidence>
<dbReference type="WBParaSite" id="TCLT_0001067001-mRNA-1">
    <property type="protein sequence ID" value="TCLT_0001067001-mRNA-1"/>
    <property type="gene ID" value="TCLT_0001067001"/>
</dbReference>
<dbReference type="OrthoDB" id="5863974at2759"/>
<proteinExistence type="predicted"/>
<feature type="compositionally biased region" description="Polar residues" evidence="1">
    <location>
        <begin position="772"/>
        <end position="794"/>
    </location>
</feature>
<feature type="region of interest" description="Disordered" evidence="1">
    <location>
        <begin position="766"/>
        <end position="796"/>
    </location>
</feature>
<feature type="region of interest" description="Disordered" evidence="1">
    <location>
        <begin position="673"/>
        <end position="700"/>
    </location>
</feature>
<feature type="region of interest" description="Disordered" evidence="1">
    <location>
        <begin position="432"/>
        <end position="453"/>
    </location>
</feature>
<feature type="compositionally biased region" description="Basic and acidic residues" evidence="1">
    <location>
        <begin position="433"/>
        <end position="443"/>
    </location>
</feature>
<reference evidence="2 3" key="2">
    <citation type="submission" date="2018-11" db="EMBL/GenBank/DDBJ databases">
        <authorList>
            <consortium name="Pathogen Informatics"/>
        </authorList>
    </citation>
    <scope>NUCLEOTIDE SEQUENCE [LARGE SCALE GENOMIC DNA]</scope>
</reference>
<feature type="compositionally biased region" description="Polar residues" evidence="1">
    <location>
        <begin position="946"/>
        <end position="963"/>
    </location>
</feature>
<feature type="region of interest" description="Disordered" evidence="1">
    <location>
        <begin position="900"/>
        <end position="1037"/>
    </location>
</feature>
<feature type="compositionally biased region" description="Low complexity" evidence="1">
    <location>
        <begin position="689"/>
        <end position="700"/>
    </location>
</feature>
<accession>A0A0N5DBV3</accession>
<feature type="region of interest" description="Disordered" evidence="1">
    <location>
        <begin position="577"/>
        <end position="603"/>
    </location>
</feature>
<feature type="region of interest" description="Disordered" evidence="1">
    <location>
        <begin position="543"/>
        <end position="564"/>
    </location>
</feature>
<dbReference type="Proteomes" id="UP000276776">
    <property type="component" value="Unassembled WGS sequence"/>
</dbReference>
<keyword evidence="3" id="KW-1185">Reference proteome</keyword>
<evidence type="ECO:0000313" key="4">
    <source>
        <dbReference type="WBParaSite" id="TCLT_0001067001-mRNA-1"/>
    </source>
</evidence>
<reference evidence="4" key="1">
    <citation type="submission" date="2017-02" db="UniProtKB">
        <authorList>
            <consortium name="WormBaseParasite"/>
        </authorList>
    </citation>
    <scope>IDENTIFICATION</scope>
</reference>
<name>A0A0N5DBV3_THECL</name>
<dbReference type="STRING" id="103827.A0A0N5DBV3"/>
<sequence length="1037" mass="122768">MHNNTAYLGNKPSHSALVNTILECREICLDRYPECKSVIFYRIFSQVRPLCYLFNESSVDKKVILYPEKPLVENDIINIVEIAADCHEFDAVPPLPNIFTSSSDKVSRSKRKANRYGYPIKRTGPWTPWTKCLNNKTKFLYSEVFFQCRFSEYQIRSQACEYGRIIQKRDCSTDAFSKTLSSAMSFIPHSTPYYPYPPQPYEHPNENSIEYTTRFAEHMQQLRRSHAECCRRQEWYREHSGRGNVTFCRHQCPLLEPLDANQVSKEWPRANQQYAFSEQNQYQEYREGQPELITIPAPNSSQVTSEDETESAQESNSGFGLHGSETVSRLTVDERLKTHEKEYFLGLQSRLSETVEEKNLLNAKAIEQHNFLHENNHQHQQPKDDYQYQQHQAGYSNANDQQQQRYEADHVQHGEHFNEPIKNVEDDFLEGENNQHQEQKSDADLGPGRPNYRYDNELQETISTSSNQKEIAQPKTHGLSNKSYAFTISNSFHEEKARHSQASRNKENLDHWLSSTLSPFEYSHQHITNSKQSLNKSAEIQPLVSSQELHQTREESNHQVMPQVPWKQQKLLQSFTDDKESVQFESNHNSQRPQSHSVQSSEYPHDEYYHRMQQQLTEPFINDGFYPEQKQHLSANLNTDYQDRQQQGDSHGQHSLQPLAENYYSQQYSFNGVEKKQHSSDYSTDDYPSQKQLQQQQLSQLSDKYYYQQPHQELSDNYYHRIHQEREQLQQSPELQADNRYHNQQPSGQSNNDNYGQQLQLLKPSTDDYQHQEQPQKPSQTSNNDYYHQQQQQRKFLESQDYYRQQTPQRTSEFSGHDYNHQQLNLQQPLEPAADNYHRQEQQELSELYNNQYYPQEQLQLWHPPKPSSDDYSRYQQPHQPIESSADHYYNEQQQQILEAITAEYHQERERQPHRPPEQPNDREQQRQPQQSLEPVTDDHYHREQQYIQQQPMRQSADTYYHQQQERMESSITDDYYHQRSQQPSEPSTDDHYGQQQSLESSSDDDHREQLPQKSSEPSADDHHRQELPQQPFEPST</sequence>
<evidence type="ECO:0000256" key="1">
    <source>
        <dbReference type="SAM" id="MobiDB-lite"/>
    </source>
</evidence>
<organism evidence="4">
    <name type="scientific">Thelazia callipaeda</name>
    <name type="common">Oriental eyeworm</name>
    <name type="synonym">Parasitic nematode</name>
    <dbReference type="NCBI Taxonomy" id="103827"/>
    <lineage>
        <taxon>Eukaryota</taxon>
        <taxon>Metazoa</taxon>
        <taxon>Ecdysozoa</taxon>
        <taxon>Nematoda</taxon>
        <taxon>Chromadorea</taxon>
        <taxon>Rhabditida</taxon>
        <taxon>Spirurina</taxon>
        <taxon>Spiruromorpha</taxon>
        <taxon>Thelazioidea</taxon>
        <taxon>Thelaziidae</taxon>
        <taxon>Thelazia</taxon>
    </lineage>
</organism>
<gene>
    <name evidence="2" type="ORF">TCLT_LOCUS10654</name>
</gene>
<evidence type="ECO:0000313" key="3">
    <source>
        <dbReference type="Proteomes" id="UP000276776"/>
    </source>
</evidence>
<feature type="compositionally biased region" description="Basic and acidic residues" evidence="1">
    <location>
        <begin position="905"/>
        <end position="926"/>
    </location>
</feature>
<dbReference type="AlphaFoldDB" id="A0A0N5DBV3"/>
<dbReference type="EMBL" id="UYYF01005240">
    <property type="protein sequence ID" value="VDN08363.1"/>
    <property type="molecule type" value="Genomic_DNA"/>
</dbReference>